<evidence type="ECO:0008006" key="4">
    <source>
        <dbReference type="Google" id="ProtNLM"/>
    </source>
</evidence>
<dbReference type="AlphaFoldDB" id="A0AAV4SXN8"/>
<dbReference type="Proteomes" id="UP001054945">
    <property type="component" value="Unassembled WGS sequence"/>
</dbReference>
<name>A0AAV4SXN8_CAEEX</name>
<evidence type="ECO:0000256" key="1">
    <source>
        <dbReference type="SAM" id="MobiDB-lite"/>
    </source>
</evidence>
<comment type="caution">
    <text evidence="2">The sequence shown here is derived from an EMBL/GenBank/DDBJ whole genome shotgun (WGS) entry which is preliminary data.</text>
</comment>
<feature type="region of interest" description="Disordered" evidence="1">
    <location>
        <begin position="1"/>
        <end position="22"/>
    </location>
</feature>
<keyword evidence="3" id="KW-1185">Reference proteome</keyword>
<evidence type="ECO:0000313" key="3">
    <source>
        <dbReference type="Proteomes" id="UP001054945"/>
    </source>
</evidence>
<proteinExistence type="predicted"/>
<dbReference type="EMBL" id="BPLR01010248">
    <property type="protein sequence ID" value="GIY38011.1"/>
    <property type="molecule type" value="Genomic_DNA"/>
</dbReference>
<gene>
    <name evidence="2" type="ORF">CEXT_638481</name>
</gene>
<sequence length="111" mass="12921">MDSPLGKRAQPRGMVWRSSGMSSDRQSVSVILRRKKNSVVITDALVNGVDHMFRVNRRRTVEDISEELGMSFRSVRTIIMERPHYRRLSGTVGATRFHHNQRWLRMVLSLQ</sequence>
<evidence type="ECO:0000313" key="2">
    <source>
        <dbReference type="EMBL" id="GIY38011.1"/>
    </source>
</evidence>
<reference evidence="2 3" key="1">
    <citation type="submission" date="2021-06" db="EMBL/GenBank/DDBJ databases">
        <title>Caerostris extrusa draft genome.</title>
        <authorList>
            <person name="Kono N."/>
            <person name="Arakawa K."/>
        </authorList>
    </citation>
    <scope>NUCLEOTIDE SEQUENCE [LARGE SCALE GENOMIC DNA]</scope>
</reference>
<protein>
    <recommendedName>
        <fullName evidence="4">Transposase Tc1-like domain-containing protein</fullName>
    </recommendedName>
</protein>
<organism evidence="2 3">
    <name type="scientific">Caerostris extrusa</name>
    <name type="common">Bark spider</name>
    <name type="synonym">Caerostris bankana</name>
    <dbReference type="NCBI Taxonomy" id="172846"/>
    <lineage>
        <taxon>Eukaryota</taxon>
        <taxon>Metazoa</taxon>
        <taxon>Ecdysozoa</taxon>
        <taxon>Arthropoda</taxon>
        <taxon>Chelicerata</taxon>
        <taxon>Arachnida</taxon>
        <taxon>Araneae</taxon>
        <taxon>Araneomorphae</taxon>
        <taxon>Entelegynae</taxon>
        <taxon>Araneoidea</taxon>
        <taxon>Araneidae</taxon>
        <taxon>Caerostris</taxon>
    </lineage>
</organism>
<accession>A0AAV4SXN8</accession>